<dbReference type="InterPro" id="IPR008906">
    <property type="entry name" value="HATC_C_dom"/>
</dbReference>
<keyword evidence="4" id="KW-0862">Zinc</keyword>
<feature type="region of interest" description="Disordered" evidence="10">
    <location>
        <begin position="49"/>
        <end position="83"/>
    </location>
</feature>
<keyword evidence="6" id="KW-0238">DNA-binding</keyword>
<dbReference type="Pfam" id="PF05699">
    <property type="entry name" value="Dimer_Tnp_hAT"/>
    <property type="match status" value="1"/>
</dbReference>
<evidence type="ECO:0000313" key="12">
    <source>
        <dbReference type="RefSeq" id="XP_042609376.1"/>
    </source>
</evidence>
<dbReference type="InterPro" id="IPR003656">
    <property type="entry name" value="Znf_BED"/>
</dbReference>
<protein>
    <submittedName>
        <fullName evidence="12">Uncharacterized protein LOC122142485</fullName>
    </submittedName>
</protein>
<evidence type="ECO:0000256" key="3">
    <source>
        <dbReference type="ARBA" id="ARBA00022771"/>
    </source>
</evidence>
<dbReference type="InterPro" id="IPR052035">
    <property type="entry name" value="ZnF_BED_domain_contain"/>
</dbReference>
<keyword evidence="8" id="KW-0539">Nucleus</keyword>
<proteinExistence type="predicted"/>
<dbReference type="AlphaFoldDB" id="A0A9Q9XWS4"/>
<dbReference type="GO" id="GO:0046983">
    <property type="term" value="F:protein dimerization activity"/>
    <property type="evidence" value="ECO:0007669"/>
    <property type="project" value="InterPro"/>
</dbReference>
<dbReference type="PANTHER" id="PTHR46481">
    <property type="entry name" value="ZINC FINGER BED DOMAIN-CONTAINING PROTEIN 4"/>
    <property type="match status" value="1"/>
</dbReference>
<feature type="compositionally biased region" description="Acidic residues" evidence="10">
    <location>
        <begin position="586"/>
        <end position="608"/>
    </location>
</feature>
<name>A0A9Q9XWS4_CYPCA</name>
<evidence type="ECO:0000256" key="5">
    <source>
        <dbReference type="ARBA" id="ARBA00023015"/>
    </source>
</evidence>
<dbReference type="PANTHER" id="PTHR46481:SF10">
    <property type="entry name" value="ZINC FINGER BED DOMAIN-CONTAINING PROTEIN 39"/>
    <property type="match status" value="1"/>
</dbReference>
<dbReference type="GO" id="GO:0005634">
    <property type="term" value="C:nucleus"/>
    <property type="evidence" value="ECO:0007669"/>
    <property type="project" value="UniProtKB-SubCell"/>
</dbReference>
<evidence type="ECO:0000256" key="9">
    <source>
        <dbReference type="PROSITE-ProRule" id="PRU00027"/>
    </source>
</evidence>
<keyword evidence="5" id="KW-0805">Transcription regulation</keyword>
<reference evidence="12" key="1">
    <citation type="submission" date="2025-08" db="UniProtKB">
        <authorList>
            <consortium name="RefSeq"/>
        </authorList>
    </citation>
    <scope>IDENTIFICATION</scope>
    <source>
        <tissue evidence="12">Muscle</tissue>
    </source>
</reference>
<evidence type="ECO:0000256" key="8">
    <source>
        <dbReference type="ARBA" id="ARBA00023242"/>
    </source>
</evidence>
<dbReference type="OrthoDB" id="4951847at2759"/>
<sequence length="608" mass="67672">MPRTPSHVWIHFRSANLEGKAVYSCKYCAKTYVKNATKMQQHIAKCPKFSQNSKQATPDKSSSASLRCENDSDSDTLSSAPGHSGIGGLFDSMDERSQRNADECFARAMYATGSPLMLTSNVYWKRFLNVLRPSYIPSTSHALSTHLLDGEFNRVQAKVKQTLDKAECISVISDGWSNVRGQGIINYIVTTPQPVFYKSTDTKHNRHTGSYIADELKAVISDLGPEKVCALVTDNAANMKVAWAHVKETYPHITTIGCAAHALNRLLKDIMALNTMNTLYKTAKQVVKYVKGKQVASAIYLSKQKEKNKNATLKLPSITRWSGVVLMYHSLLEGKESLQEMAISQTAAIESAIKRILLDDMFWEKVTGSLRILKPIAAAIAKIEGDTAILSDVKYLFAELKEEMQTVLPASLLLQAEETAVVKSLEKHQEFCTKPIHAAAYMLDPKYEKSILSAEEIRSAYTVITALSHRLGLDEGKVLGSLAKYRTKQGLWEWDGIWQSCQHISASTWWKGLCGSEALAPVASIILQIPPTSAASECSWSLLGNTHTKVRNRLTNAREEKLVAIRANLRLFEPDTEPSWTRLDSDTEDEEESDMEDVNEVQEEANET</sequence>
<keyword evidence="3 9" id="KW-0863">Zinc-finger</keyword>
<feature type="compositionally biased region" description="Polar residues" evidence="10">
    <location>
        <begin position="49"/>
        <end position="65"/>
    </location>
</feature>
<gene>
    <name evidence="12" type="primary">LOC122142485</name>
</gene>
<keyword evidence="2" id="KW-0479">Metal-binding</keyword>
<evidence type="ECO:0000256" key="7">
    <source>
        <dbReference type="ARBA" id="ARBA00023163"/>
    </source>
</evidence>
<evidence type="ECO:0000256" key="6">
    <source>
        <dbReference type="ARBA" id="ARBA00023125"/>
    </source>
</evidence>
<evidence type="ECO:0000259" key="11">
    <source>
        <dbReference type="PROSITE" id="PS50808"/>
    </source>
</evidence>
<dbReference type="GeneID" id="122142485"/>
<comment type="subcellular location">
    <subcellularLocation>
        <location evidence="1">Nucleus</location>
    </subcellularLocation>
</comment>
<evidence type="ECO:0000256" key="10">
    <source>
        <dbReference type="SAM" id="MobiDB-lite"/>
    </source>
</evidence>
<dbReference type="KEGG" id="ccar:122142485"/>
<dbReference type="GO" id="GO:0003677">
    <property type="term" value="F:DNA binding"/>
    <property type="evidence" value="ECO:0007669"/>
    <property type="project" value="UniProtKB-KW"/>
</dbReference>
<dbReference type="PROSITE" id="PS50808">
    <property type="entry name" value="ZF_BED"/>
    <property type="match status" value="1"/>
</dbReference>
<keyword evidence="7" id="KW-0804">Transcription</keyword>
<feature type="region of interest" description="Disordered" evidence="10">
    <location>
        <begin position="576"/>
        <end position="608"/>
    </location>
</feature>
<organism evidence="12">
    <name type="scientific">Cyprinus carpio</name>
    <name type="common">Common carp</name>
    <dbReference type="NCBI Taxonomy" id="7962"/>
    <lineage>
        <taxon>Eukaryota</taxon>
        <taxon>Metazoa</taxon>
        <taxon>Chordata</taxon>
        <taxon>Craniata</taxon>
        <taxon>Vertebrata</taxon>
        <taxon>Euteleostomi</taxon>
        <taxon>Actinopterygii</taxon>
        <taxon>Neopterygii</taxon>
        <taxon>Teleostei</taxon>
        <taxon>Ostariophysi</taxon>
        <taxon>Cypriniformes</taxon>
        <taxon>Cyprinidae</taxon>
        <taxon>Cyprininae</taxon>
        <taxon>Cyprinus</taxon>
    </lineage>
</organism>
<dbReference type="InterPro" id="IPR007021">
    <property type="entry name" value="DUF659"/>
</dbReference>
<evidence type="ECO:0000256" key="2">
    <source>
        <dbReference type="ARBA" id="ARBA00022723"/>
    </source>
</evidence>
<accession>A0A9Q9XWS4</accession>
<dbReference type="Proteomes" id="UP001155660">
    <property type="component" value="Chromosome B25"/>
</dbReference>
<dbReference type="RefSeq" id="XP_042609376.1">
    <property type="nucleotide sequence ID" value="XM_042753442.1"/>
</dbReference>
<feature type="domain" description="BED-type" evidence="11">
    <location>
        <begin position="3"/>
        <end position="53"/>
    </location>
</feature>
<dbReference type="Pfam" id="PF04937">
    <property type="entry name" value="DUF659"/>
    <property type="match status" value="1"/>
</dbReference>
<evidence type="ECO:0000256" key="4">
    <source>
        <dbReference type="ARBA" id="ARBA00022833"/>
    </source>
</evidence>
<dbReference type="GO" id="GO:0008270">
    <property type="term" value="F:zinc ion binding"/>
    <property type="evidence" value="ECO:0007669"/>
    <property type="project" value="UniProtKB-KW"/>
</dbReference>
<evidence type="ECO:0000256" key="1">
    <source>
        <dbReference type="ARBA" id="ARBA00004123"/>
    </source>
</evidence>